<accession>A0ABY7GBL6</accession>
<dbReference type="Proteomes" id="UP001164746">
    <property type="component" value="Chromosome 17"/>
</dbReference>
<evidence type="ECO:0000313" key="6">
    <source>
        <dbReference type="Proteomes" id="UP001164746"/>
    </source>
</evidence>
<dbReference type="PANTHER" id="PTHR12176">
    <property type="entry name" value="SAM-DEPENDENT METHYLTRANSFERASE SUPERFAMILY PROTEIN"/>
    <property type="match status" value="1"/>
</dbReference>
<evidence type="ECO:0000313" key="5">
    <source>
        <dbReference type="EMBL" id="WAR30759.1"/>
    </source>
</evidence>
<evidence type="ECO:0000256" key="4">
    <source>
        <dbReference type="ARBA" id="ARBA00023268"/>
    </source>
</evidence>
<sequence>MNLLPKEHQEFVKPEYWEKFFKKRGTRAFEWYGEYPELCGVLHKYIKPKDNLLVIGCGNSKLSADLYDVSYRNITNIDISDTMEFYDGEYSVVLDKGTLDALMVDESDKVVADIDQMFSEIDRVIKLMGRYICISLLQEHILRKIILEVCNHEDKTERLPGVAELVSAVQQLQYFAVVRQRISQRKVTEEQLQLALYSNSAATPRYTLTMVDSASKQHGQFAIFIVPQGRRQRRRYRHARYHGGDKQLSAYPKSDLVRTHQRFGVDAMKIITMDLTRTAENHQILNINAPVPKTNRIKPFQMRTARTINYWPKMMAAYLNYYEKYEFLDLTVDVHNFNKRDTISYGYVPSAQQLMVSNVEAITYDQLDFHYVRDYNGQTAGSSSKNNIWNLLDHYLNTTELAIRRIIGKPKRKQFSAQIWAIVDDFPNTNLILASEDHFSVRDYFNRIKVHASGIEEIKTHMVWDECMVLRSLAKNPSCTELN</sequence>
<reference evidence="5" key="1">
    <citation type="submission" date="2022-11" db="EMBL/GenBank/DDBJ databases">
        <title>Centuries of genome instability and evolution in soft-shell clam transmissible cancer (bioRxiv).</title>
        <authorList>
            <person name="Hart S.F.M."/>
            <person name="Yonemitsu M.A."/>
            <person name="Giersch R.M."/>
            <person name="Beal B.F."/>
            <person name="Arriagada G."/>
            <person name="Davis B.W."/>
            <person name="Ostrander E.A."/>
            <person name="Goff S.P."/>
            <person name="Metzger M.J."/>
        </authorList>
    </citation>
    <scope>NUCLEOTIDE SEQUENCE</scope>
    <source>
        <strain evidence="5">MELC-2E11</strain>
        <tissue evidence="5">Siphon/mantle</tissue>
    </source>
</reference>
<evidence type="ECO:0000256" key="1">
    <source>
        <dbReference type="ARBA" id="ARBA00008361"/>
    </source>
</evidence>
<gene>
    <name evidence="5" type="ORF">MAR_033301</name>
</gene>
<keyword evidence="6" id="KW-1185">Reference proteome</keyword>
<dbReference type="InterPro" id="IPR051419">
    <property type="entry name" value="Lys/N-term_MeTrsfase_sf"/>
</dbReference>
<organism evidence="5 6">
    <name type="scientific">Mya arenaria</name>
    <name type="common">Soft-shell clam</name>
    <dbReference type="NCBI Taxonomy" id="6604"/>
    <lineage>
        <taxon>Eukaryota</taxon>
        <taxon>Metazoa</taxon>
        <taxon>Spiralia</taxon>
        <taxon>Lophotrochozoa</taxon>
        <taxon>Mollusca</taxon>
        <taxon>Bivalvia</taxon>
        <taxon>Autobranchia</taxon>
        <taxon>Heteroconchia</taxon>
        <taxon>Euheterodonta</taxon>
        <taxon>Imparidentia</taxon>
        <taxon>Neoheterodontei</taxon>
        <taxon>Myida</taxon>
        <taxon>Myoidea</taxon>
        <taxon>Myidae</taxon>
        <taxon>Mya</taxon>
    </lineage>
</organism>
<evidence type="ECO:0000256" key="3">
    <source>
        <dbReference type="ARBA" id="ARBA00022679"/>
    </source>
</evidence>
<proteinExistence type="inferred from homology"/>
<keyword evidence="2" id="KW-0489">Methyltransferase</keyword>
<name>A0ABY7GBL6_MYAAR</name>
<dbReference type="InterPro" id="IPR029063">
    <property type="entry name" value="SAM-dependent_MTases_sf"/>
</dbReference>
<comment type="similarity">
    <text evidence="1">Belongs to the methyltransferase superfamily.</text>
</comment>
<dbReference type="EMBL" id="CP111028">
    <property type="protein sequence ID" value="WAR30759.1"/>
    <property type="molecule type" value="Genomic_DNA"/>
</dbReference>
<protein>
    <submittedName>
        <fullName evidence="5">EFNMT-like protein</fullName>
    </submittedName>
</protein>
<evidence type="ECO:0000256" key="2">
    <source>
        <dbReference type="ARBA" id="ARBA00022603"/>
    </source>
</evidence>
<dbReference type="SUPFAM" id="SSF53335">
    <property type="entry name" value="S-adenosyl-L-methionine-dependent methyltransferases"/>
    <property type="match status" value="1"/>
</dbReference>
<keyword evidence="4" id="KW-0511">Multifunctional enzyme</keyword>
<dbReference type="Gene3D" id="3.40.50.150">
    <property type="entry name" value="Vaccinia Virus protein VP39"/>
    <property type="match status" value="2"/>
</dbReference>
<keyword evidence="3" id="KW-0808">Transferase</keyword>
<dbReference type="PANTHER" id="PTHR12176:SF78">
    <property type="entry name" value="EEF1A LYSINE AND N-TERMINAL METHYLTRANSFERASE"/>
    <property type="match status" value="1"/>
</dbReference>